<feature type="transmembrane region" description="Helical" evidence="8">
    <location>
        <begin position="470"/>
        <end position="487"/>
    </location>
</feature>
<keyword evidence="3" id="KW-1003">Cell membrane</keyword>
<feature type="transmembrane region" description="Helical" evidence="8">
    <location>
        <begin position="333"/>
        <end position="352"/>
    </location>
</feature>
<evidence type="ECO:0000256" key="1">
    <source>
        <dbReference type="ARBA" id="ARBA00004429"/>
    </source>
</evidence>
<comment type="caution">
    <text evidence="10">The sequence shown here is derived from an EMBL/GenBank/DDBJ whole genome shotgun (WGS) entry which is preliminary data.</text>
</comment>
<organism evidence="10 11">
    <name type="scientific">Muribacter muris</name>
    <dbReference type="NCBI Taxonomy" id="67855"/>
    <lineage>
        <taxon>Bacteria</taxon>
        <taxon>Pseudomonadati</taxon>
        <taxon>Pseudomonadota</taxon>
        <taxon>Gammaproteobacteria</taxon>
        <taxon>Pasteurellales</taxon>
        <taxon>Pasteurellaceae</taxon>
        <taxon>Muribacter</taxon>
    </lineage>
</organism>
<feature type="transmembrane region" description="Helical" evidence="8">
    <location>
        <begin position="373"/>
        <end position="394"/>
    </location>
</feature>
<keyword evidence="6 8" id="KW-1133">Transmembrane helix</keyword>
<evidence type="ECO:0000313" key="10">
    <source>
        <dbReference type="EMBL" id="TFV11172.1"/>
    </source>
</evidence>
<feature type="transmembrane region" description="Helical" evidence="8">
    <location>
        <begin position="49"/>
        <end position="76"/>
    </location>
</feature>
<dbReference type="Proteomes" id="UP000297396">
    <property type="component" value="Unassembled WGS sequence"/>
</dbReference>
<dbReference type="PROSITE" id="PS50928">
    <property type="entry name" value="ABC_TM1"/>
    <property type="match status" value="2"/>
</dbReference>
<feature type="transmembrane region" description="Helical" evidence="8">
    <location>
        <begin position="88"/>
        <end position="106"/>
    </location>
</feature>
<gene>
    <name evidence="10" type="ORF">E4T80_04550</name>
</gene>
<feature type="transmembrane region" description="Helical" evidence="8">
    <location>
        <begin position="139"/>
        <end position="162"/>
    </location>
</feature>
<dbReference type="FunFam" id="1.10.3720.10:FF:000088">
    <property type="entry name" value="Iron(III) ABC transporter, permease protein"/>
    <property type="match status" value="1"/>
</dbReference>
<dbReference type="PANTHER" id="PTHR43357">
    <property type="entry name" value="INNER MEMBRANE ABC TRANSPORTER PERMEASE PROTEIN YDCV"/>
    <property type="match status" value="1"/>
</dbReference>
<keyword evidence="2 8" id="KW-0813">Transport</keyword>
<dbReference type="InterPro" id="IPR035906">
    <property type="entry name" value="MetI-like_sf"/>
</dbReference>
<accession>A0A4Y9K0X9</accession>
<evidence type="ECO:0000313" key="11">
    <source>
        <dbReference type="Proteomes" id="UP000297396"/>
    </source>
</evidence>
<dbReference type="GO" id="GO:0055085">
    <property type="term" value="P:transmembrane transport"/>
    <property type="evidence" value="ECO:0007669"/>
    <property type="project" value="InterPro"/>
</dbReference>
<evidence type="ECO:0000259" key="9">
    <source>
        <dbReference type="PROSITE" id="PS50928"/>
    </source>
</evidence>
<dbReference type="Pfam" id="PF00528">
    <property type="entry name" value="BPD_transp_1"/>
    <property type="match status" value="1"/>
</dbReference>
<dbReference type="GO" id="GO:0005886">
    <property type="term" value="C:plasma membrane"/>
    <property type="evidence" value="ECO:0007669"/>
    <property type="project" value="UniProtKB-SubCell"/>
</dbReference>
<comment type="similarity">
    <text evidence="8">Belongs to the binding-protein-dependent transport system permease family.</text>
</comment>
<feature type="transmembrane region" description="Helical" evidence="8">
    <location>
        <begin position="520"/>
        <end position="543"/>
    </location>
</feature>
<dbReference type="SUPFAM" id="SSF161098">
    <property type="entry name" value="MetI-like"/>
    <property type="match status" value="2"/>
</dbReference>
<proteinExistence type="inferred from homology"/>
<feature type="domain" description="ABC transmembrane type-1" evidence="9">
    <location>
        <begin position="327"/>
        <end position="538"/>
    </location>
</feature>
<dbReference type="PANTHER" id="PTHR43357:SF3">
    <property type="entry name" value="FE(3+)-TRANSPORT SYSTEM PERMEASE PROTEIN FBPB 2"/>
    <property type="match status" value="1"/>
</dbReference>
<keyword evidence="4" id="KW-0997">Cell inner membrane</keyword>
<keyword evidence="5 8" id="KW-0812">Transmembrane</keyword>
<evidence type="ECO:0000256" key="3">
    <source>
        <dbReference type="ARBA" id="ARBA00022475"/>
    </source>
</evidence>
<evidence type="ECO:0000256" key="6">
    <source>
        <dbReference type="ARBA" id="ARBA00022989"/>
    </source>
</evidence>
<feature type="domain" description="ABC transmembrane type-1" evidence="9">
    <location>
        <begin position="50"/>
        <end position="257"/>
    </location>
</feature>
<feature type="transmembrane region" description="Helical" evidence="8">
    <location>
        <begin position="239"/>
        <end position="259"/>
    </location>
</feature>
<feature type="transmembrane region" description="Helical" evidence="8">
    <location>
        <begin position="286"/>
        <end position="313"/>
    </location>
</feature>
<dbReference type="EMBL" id="SPPA01000007">
    <property type="protein sequence ID" value="TFV11172.1"/>
    <property type="molecule type" value="Genomic_DNA"/>
</dbReference>
<dbReference type="AlphaFoldDB" id="A0A4Y9K0X9"/>
<dbReference type="RefSeq" id="WP_135055392.1">
    <property type="nucleotide sequence ID" value="NZ_JADGLC010000007.1"/>
</dbReference>
<evidence type="ECO:0000256" key="7">
    <source>
        <dbReference type="ARBA" id="ARBA00023136"/>
    </source>
</evidence>
<evidence type="ECO:0000256" key="8">
    <source>
        <dbReference type="RuleBase" id="RU363032"/>
    </source>
</evidence>
<dbReference type="Gene3D" id="1.10.3720.10">
    <property type="entry name" value="MetI-like"/>
    <property type="match status" value="2"/>
</dbReference>
<comment type="subcellular location">
    <subcellularLocation>
        <location evidence="1">Cell inner membrane</location>
        <topology evidence="1">Multi-pass membrane protein</topology>
    </subcellularLocation>
    <subcellularLocation>
        <location evidence="8">Cell membrane</location>
        <topology evidence="8">Multi-pass membrane protein</topology>
    </subcellularLocation>
</comment>
<evidence type="ECO:0000256" key="5">
    <source>
        <dbReference type="ARBA" id="ARBA00022692"/>
    </source>
</evidence>
<feature type="transmembrane region" description="Helical" evidence="8">
    <location>
        <begin position="195"/>
        <end position="219"/>
    </location>
</feature>
<name>A0A4Y9K0X9_9PAST</name>
<evidence type="ECO:0000256" key="4">
    <source>
        <dbReference type="ARBA" id="ARBA00022519"/>
    </source>
</evidence>
<dbReference type="OrthoDB" id="9790211at2"/>
<feature type="transmembrane region" description="Helical" evidence="8">
    <location>
        <begin position="406"/>
        <end position="427"/>
    </location>
</feature>
<dbReference type="InterPro" id="IPR000515">
    <property type="entry name" value="MetI-like"/>
</dbReference>
<reference evidence="10 11" key="1">
    <citation type="submission" date="2019-03" db="EMBL/GenBank/DDBJ databases">
        <title>Diversity of the mouse oral microbiome.</title>
        <authorList>
            <person name="Joseph S."/>
            <person name="Aduse-Opoku J."/>
            <person name="Curtis M."/>
            <person name="Wade W."/>
            <person name="Hashim A."/>
        </authorList>
    </citation>
    <scope>NUCLEOTIDE SEQUENCE [LARGE SCALE GENOMIC DNA]</scope>
    <source>
        <strain evidence="10 11">WT12</strain>
    </source>
</reference>
<sequence length="550" mass="61781">MNLRYLPWKFSAILTALFILLPLLAIGYHALSGEMDNLRHLWQTMLGSYVINSALLVIGTVGLALLFALPSAWLVANYQFWGQRSLQWLLCLPLAMPAYLIAYLYTDLLDYSGAFQGLLREIFGWQRPSDYWFPQIRTLYGACFVLALVLYPYIFLLVRVAFLEQSENLLHSAKIMGASPSQIFRRITFPMIRPAIAVGIALVAMETLGDFGTVAYFAVPTLTTAIYDSWLSFHDLGTASRIAIFMLLMIFLFICLEQYSRRQQKNYQRGYEKKTAFKTLSRWQTVLALAWCWGLLGLAFFIPFGRLIFWAFHYFEQSWNLDFVKFALNSLKVSAIAAICTVSVALLLHLAHRLSKESKFFARTTRLSLGLSSFGYAIPGTVLAIGLLSPLTFADHQLHSLLKSMGLSPVGLIFSGSLFALVLAYTIRFLAMAIGSLDACLGRVSPSLDMASQTMGQSGLPMFKRIHIPLIYKGLITATLMVFIESMKELNASLLLRPFNFDTLATYVFTFTSDEQLERAALPAIVLVLVGLIPVIWLTRSLISQSQKGR</sequence>
<evidence type="ECO:0000256" key="2">
    <source>
        <dbReference type="ARBA" id="ARBA00022448"/>
    </source>
</evidence>
<keyword evidence="7 8" id="KW-0472">Membrane</keyword>
<dbReference type="CDD" id="cd06261">
    <property type="entry name" value="TM_PBP2"/>
    <property type="match status" value="1"/>
</dbReference>
<protein>
    <submittedName>
        <fullName evidence="10">Iron ABC transporter permease</fullName>
    </submittedName>
</protein>